<dbReference type="GO" id="GO:0042761">
    <property type="term" value="P:very long-chain fatty acid biosynthetic process"/>
    <property type="evidence" value="ECO:0007669"/>
    <property type="project" value="TreeGrafter"/>
</dbReference>
<keyword evidence="12 14" id="KW-0456">Lyase</keyword>
<organism evidence="15 16">
    <name type="scientific">Phakopsora pachyrhizi</name>
    <name type="common">Asian soybean rust disease fungus</name>
    <dbReference type="NCBI Taxonomy" id="170000"/>
    <lineage>
        <taxon>Eukaryota</taxon>
        <taxon>Fungi</taxon>
        <taxon>Dikarya</taxon>
        <taxon>Basidiomycota</taxon>
        <taxon>Pucciniomycotina</taxon>
        <taxon>Pucciniomycetes</taxon>
        <taxon>Pucciniales</taxon>
        <taxon>Phakopsoraceae</taxon>
        <taxon>Phakopsora</taxon>
    </lineage>
</organism>
<sequence length="159" mass="18649">MVWFILPGFPILGRSIVYCTMVFAWSLTEVIRYSFYGMGLMNVKIDFLEWLRYSTFYLLYPIGAGSEALLIYFSSQLARDQSRINLSYFMVLLTLIWPPALFVMMSHMIKQRRSEQINPHSSISIFIAISKRKMILIGINLPFLKKSMSRAREVKRRTN</sequence>
<keyword evidence="6 14" id="KW-0812">Transmembrane</keyword>
<keyword evidence="9 14" id="KW-0443">Lipid metabolism</keyword>
<dbReference type="Proteomes" id="UP001153365">
    <property type="component" value="Unassembled WGS sequence"/>
</dbReference>
<evidence type="ECO:0000256" key="8">
    <source>
        <dbReference type="ARBA" id="ARBA00022989"/>
    </source>
</evidence>
<dbReference type="EMBL" id="CALTRL010001253">
    <property type="protein sequence ID" value="CAH7671767.1"/>
    <property type="molecule type" value="Genomic_DNA"/>
</dbReference>
<evidence type="ECO:0000256" key="9">
    <source>
        <dbReference type="ARBA" id="ARBA00023098"/>
    </source>
</evidence>
<comment type="pathway">
    <text evidence="2 14">Lipid metabolism; fatty acid biosynthesis.</text>
</comment>
<evidence type="ECO:0000313" key="15">
    <source>
        <dbReference type="EMBL" id="CAH7671767.1"/>
    </source>
</evidence>
<evidence type="ECO:0000256" key="5">
    <source>
        <dbReference type="ARBA" id="ARBA00022516"/>
    </source>
</evidence>
<evidence type="ECO:0000256" key="10">
    <source>
        <dbReference type="ARBA" id="ARBA00023136"/>
    </source>
</evidence>
<evidence type="ECO:0000256" key="14">
    <source>
        <dbReference type="RuleBase" id="RU363109"/>
    </source>
</evidence>
<evidence type="ECO:0000313" key="16">
    <source>
        <dbReference type="Proteomes" id="UP001153365"/>
    </source>
</evidence>
<feature type="transmembrane region" description="Helical" evidence="14">
    <location>
        <begin position="56"/>
        <end position="74"/>
    </location>
</feature>
<accession>A0AAV0AR88</accession>
<proteinExistence type="inferred from homology"/>
<keyword evidence="10 14" id="KW-0472">Membrane</keyword>
<evidence type="ECO:0000256" key="4">
    <source>
        <dbReference type="ARBA" id="ARBA00013122"/>
    </source>
</evidence>
<evidence type="ECO:0000256" key="7">
    <source>
        <dbReference type="ARBA" id="ARBA00022832"/>
    </source>
</evidence>
<keyword evidence="16" id="KW-1185">Reference proteome</keyword>
<comment type="subcellular location">
    <subcellularLocation>
        <location evidence="14">Endoplasmic reticulum membrane</location>
        <topology evidence="14">Multi-pass membrane protein</topology>
    </subcellularLocation>
    <subcellularLocation>
        <location evidence="1">Membrane</location>
        <topology evidence="1">Multi-pass membrane protein</topology>
    </subcellularLocation>
</comment>
<comment type="catalytic activity">
    <reaction evidence="13 14">
        <text>a very-long-chain (3R)-3-hydroxyacyl-CoA = a very-long-chain (2E)-enoyl-CoA + H2O</text>
        <dbReference type="Rhea" id="RHEA:45812"/>
        <dbReference type="ChEBI" id="CHEBI:15377"/>
        <dbReference type="ChEBI" id="CHEBI:83728"/>
        <dbReference type="ChEBI" id="CHEBI:85440"/>
        <dbReference type="EC" id="4.2.1.134"/>
    </reaction>
</comment>
<comment type="caution">
    <text evidence="14">Lacks conserved residue(s) required for the propagation of feature annotation.</text>
</comment>
<keyword evidence="8 14" id="KW-1133">Transmembrane helix</keyword>
<dbReference type="InterPro" id="IPR007482">
    <property type="entry name" value="Tyr_Pase-like_PTPLA"/>
</dbReference>
<dbReference type="GO" id="GO:0030148">
    <property type="term" value="P:sphingolipid biosynthetic process"/>
    <property type="evidence" value="ECO:0007669"/>
    <property type="project" value="TreeGrafter"/>
</dbReference>
<dbReference type="GO" id="GO:0030497">
    <property type="term" value="P:fatty acid elongation"/>
    <property type="evidence" value="ECO:0007669"/>
    <property type="project" value="TreeGrafter"/>
</dbReference>
<evidence type="ECO:0000256" key="11">
    <source>
        <dbReference type="ARBA" id="ARBA00023160"/>
    </source>
</evidence>
<dbReference type="PANTHER" id="PTHR11035:SF3">
    <property type="entry name" value="VERY-LONG-CHAIN (3R)-3-HYDROXYACYL-COA DEHYDRATASE"/>
    <property type="match status" value="1"/>
</dbReference>
<evidence type="ECO:0000256" key="1">
    <source>
        <dbReference type="ARBA" id="ARBA00004141"/>
    </source>
</evidence>
<dbReference type="GO" id="GO:0102158">
    <property type="term" value="F:very-long-chain (3R)-3-hydroxyacyl-CoA dehydratase activity"/>
    <property type="evidence" value="ECO:0007669"/>
    <property type="project" value="UniProtKB-EC"/>
</dbReference>
<comment type="caution">
    <text evidence="15">The sequence shown here is derived from an EMBL/GenBank/DDBJ whole genome shotgun (WGS) entry which is preliminary data.</text>
</comment>
<dbReference type="EC" id="4.2.1.134" evidence="4 14"/>
<evidence type="ECO:0000256" key="2">
    <source>
        <dbReference type="ARBA" id="ARBA00005194"/>
    </source>
</evidence>
<comment type="similarity">
    <text evidence="3 14">Belongs to the very long-chain fatty acids dehydratase HACD family.</text>
</comment>
<reference evidence="15" key="1">
    <citation type="submission" date="2022-06" db="EMBL/GenBank/DDBJ databases">
        <authorList>
            <consortium name="SYNGENTA / RWTH Aachen University"/>
        </authorList>
    </citation>
    <scope>NUCLEOTIDE SEQUENCE</scope>
</reference>
<keyword evidence="11 14" id="KW-0275">Fatty acid biosynthesis</keyword>
<keyword evidence="7 14" id="KW-0276">Fatty acid metabolism</keyword>
<gene>
    <name evidence="15" type="ORF">PPACK8108_LOCUS6582</name>
</gene>
<feature type="transmembrane region" description="Helical" evidence="14">
    <location>
        <begin position="86"/>
        <end position="105"/>
    </location>
</feature>
<protein>
    <recommendedName>
        <fullName evidence="4 14">Very-long-chain (3R)-3-hydroxyacyl-CoA dehydratase</fullName>
        <ecNumber evidence="4 14">4.2.1.134</ecNumber>
    </recommendedName>
</protein>
<comment type="function">
    <text evidence="14">Catalyzes the third of the four reactions of the long-chain fatty acids elongation cycle. This endoplasmic reticulum-bound enzymatic process, allows the addition of two carbons to the chain of long- and very long-chain fatty acids/VLCFAs per cycle. This enzyme catalyzes the dehydration of the 3-hydroxyacyl-CoA intermediate into trans-2,3-enoyl-CoA, within each cycle of fatty acid elongation. Thereby, it participates to the production of VLCFAs of different chain lengths that are involved in multiple biological processes as precursors of membrane lipids and lipid mediators.</text>
</comment>
<evidence type="ECO:0000256" key="13">
    <source>
        <dbReference type="ARBA" id="ARBA00036671"/>
    </source>
</evidence>
<keyword evidence="14" id="KW-0256">Endoplasmic reticulum</keyword>
<evidence type="ECO:0000256" key="6">
    <source>
        <dbReference type="ARBA" id="ARBA00022692"/>
    </source>
</evidence>
<keyword evidence="5 14" id="KW-0444">Lipid biosynthesis</keyword>
<evidence type="ECO:0000256" key="3">
    <source>
        <dbReference type="ARBA" id="ARBA00007811"/>
    </source>
</evidence>
<evidence type="ECO:0000256" key="12">
    <source>
        <dbReference type="ARBA" id="ARBA00023239"/>
    </source>
</evidence>
<name>A0AAV0AR88_PHAPC</name>
<dbReference type="PANTHER" id="PTHR11035">
    <property type="entry name" value="VERY-LONG-CHAIN (3R)-3-HYDROXYACYL-COA DEHYDRATASE"/>
    <property type="match status" value="1"/>
</dbReference>
<dbReference type="Pfam" id="PF04387">
    <property type="entry name" value="PTPLA"/>
    <property type="match status" value="1"/>
</dbReference>
<dbReference type="GO" id="GO:0005789">
    <property type="term" value="C:endoplasmic reticulum membrane"/>
    <property type="evidence" value="ECO:0007669"/>
    <property type="project" value="UniProtKB-SubCell"/>
</dbReference>
<dbReference type="AlphaFoldDB" id="A0AAV0AR88"/>
<feature type="transmembrane region" description="Helical" evidence="14">
    <location>
        <begin position="15"/>
        <end position="35"/>
    </location>
</feature>